<keyword evidence="5" id="KW-0547">Nucleotide-binding</keyword>
<proteinExistence type="predicted"/>
<dbReference type="GO" id="GO:0019221">
    <property type="term" value="P:cytokine-mediated signaling pathway"/>
    <property type="evidence" value="ECO:0007669"/>
    <property type="project" value="TreeGrafter"/>
</dbReference>
<dbReference type="Gene3D" id="1.10.510.10">
    <property type="entry name" value="Transferase(Phosphotransferase) domain 1"/>
    <property type="match status" value="1"/>
</dbReference>
<dbReference type="InterPro" id="IPR011009">
    <property type="entry name" value="Kinase-like_dom_sf"/>
</dbReference>
<keyword evidence="4" id="KW-0677">Repeat</keyword>
<evidence type="ECO:0000256" key="5">
    <source>
        <dbReference type="ARBA" id="ARBA00022741"/>
    </source>
</evidence>
<dbReference type="InterPro" id="IPR020635">
    <property type="entry name" value="Tyr_kinase_cat_dom"/>
</dbReference>
<protein>
    <recommendedName>
        <fullName evidence="1">non-specific protein-tyrosine kinase</fullName>
        <ecNumber evidence="1">2.7.10.2</ecNumber>
    </recommendedName>
</protein>
<reference evidence="12" key="2">
    <citation type="submission" date="2025-09" db="UniProtKB">
        <authorList>
            <consortium name="Ensembl"/>
        </authorList>
    </citation>
    <scope>IDENTIFICATION</scope>
</reference>
<reference evidence="12" key="1">
    <citation type="submission" date="2025-08" db="UniProtKB">
        <authorList>
            <consortium name="Ensembl"/>
        </authorList>
    </citation>
    <scope>IDENTIFICATION</scope>
</reference>
<dbReference type="InterPro" id="IPR000719">
    <property type="entry name" value="Prot_kinase_dom"/>
</dbReference>
<dbReference type="GO" id="GO:0007259">
    <property type="term" value="P:cell surface receptor signaling pathway via JAK-STAT"/>
    <property type="evidence" value="ECO:0007669"/>
    <property type="project" value="TreeGrafter"/>
</dbReference>
<dbReference type="PANTHER" id="PTHR45807">
    <property type="entry name" value="TYROSINE-PROTEIN KINASE HOPSCOTCH"/>
    <property type="match status" value="1"/>
</dbReference>
<evidence type="ECO:0000259" key="11">
    <source>
        <dbReference type="PROSITE" id="PS50011"/>
    </source>
</evidence>
<evidence type="ECO:0000256" key="1">
    <source>
        <dbReference type="ARBA" id="ARBA00011903"/>
    </source>
</evidence>
<evidence type="ECO:0000256" key="10">
    <source>
        <dbReference type="ARBA" id="ARBA00051245"/>
    </source>
</evidence>
<evidence type="ECO:0000313" key="12">
    <source>
        <dbReference type="Ensembl" id="ENSNNAP00000025370.1"/>
    </source>
</evidence>
<name>A0A8C6Y6T3_NAJNA</name>
<evidence type="ECO:0000256" key="6">
    <source>
        <dbReference type="ARBA" id="ARBA00022777"/>
    </source>
</evidence>
<dbReference type="GO" id="GO:0030154">
    <property type="term" value="P:cell differentiation"/>
    <property type="evidence" value="ECO:0007669"/>
    <property type="project" value="TreeGrafter"/>
</dbReference>
<dbReference type="GO" id="GO:0005829">
    <property type="term" value="C:cytosol"/>
    <property type="evidence" value="ECO:0007669"/>
    <property type="project" value="TreeGrafter"/>
</dbReference>
<dbReference type="InterPro" id="IPR001245">
    <property type="entry name" value="Ser-Thr/Tyr_kinase_cat_dom"/>
</dbReference>
<dbReference type="SMART" id="SM00219">
    <property type="entry name" value="TyrKc"/>
    <property type="match status" value="1"/>
</dbReference>
<dbReference type="GO" id="GO:0004715">
    <property type="term" value="F:non-membrane spanning protein tyrosine kinase activity"/>
    <property type="evidence" value="ECO:0007669"/>
    <property type="project" value="UniProtKB-EC"/>
</dbReference>
<keyword evidence="2" id="KW-0597">Phosphoprotein</keyword>
<keyword evidence="8" id="KW-0727">SH2 domain</keyword>
<dbReference type="GO" id="GO:0035556">
    <property type="term" value="P:intracellular signal transduction"/>
    <property type="evidence" value="ECO:0007669"/>
    <property type="project" value="TreeGrafter"/>
</dbReference>
<dbReference type="FunFam" id="1.10.510.10:FF:000114">
    <property type="entry name" value="Tyrosine-protein kinase JAK2"/>
    <property type="match status" value="1"/>
</dbReference>
<dbReference type="Pfam" id="PF07714">
    <property type="entry name" value="PK_Tyr_Ser-Thr"/>
    <property type="match status" value="1"/>
</dbReference>
<keyword evidence="7" id="KW-0067">ATP-binding</keyword>
<evidence type="ECO:0000256" key="4">
    <source>
        <dbReference type="ARBA" id="ARBA00022737"/>
    </source>
</evidence>
<dbReference type="OrthoDB" id="1915767at2759"/>
<dbReference type="PANTHER" id="PTHR45807:SF5">
    <property type="entry name" value="TYROSINE-PROTEIN KINASE JAK1"/>
    <property type="match status" value="1"/>
</dbReference>
<dbReference type="GeneTree" id="ENSGT00940000157092"/>
<evidence type="ECO:0000256" key="2">
    <source>
        <dbReference type="ARBA" id="ARBA00022553"/>
    </source>
</evidence>
<evidence type="ECO:0000256" key="3">
    <source>
        <dbReference type="ARBA" id="ARBA00022679"/>
    </source>
</evidence>
<feature type="domain" description="Protein kinase" evidence="11">
    <location>
        <begin position="1"/>
        <end position="159"/>
    </location>
</feature>
<dbReference type="GO" id="GO:0005131">
    <property type="term" value="F:growth hormone receptor binding"/>
    <property type="evidence" value="ECO:0007669"/>
    <property type="project" value="TreeGrafter"/>
</dbReference>
<dbReference type="Ensembl" id="ENSNNAT00000026599.1">
    <property type="protein sequence ID" value="ENSNNAP00000025370.1"/>
    <property type="gene ID" value="ENSNNAG00000016582.1"/>
</dbReference>
<dbReference type="InterPro" id="IPR051286">
    <property type="entry name" value="JAK"/>
</dbReference>
<keyword evidence="13" id="KW-1185">Reference proteome</keyword>
<comment type="catalytic activity">
    <reaction evidence="10">
        <text>L-tyrosyl-[protein] + ATP = O-phospho-L-tyrosyl-[protein] + ADP + H(+)</text>
        <dbReference type="Rhea" id="RHEA:10596"/>
        <dbReference type="Rhea" id="RHEA-COMP:10136"/>
        <dbReference type="Rhea" id="RHEA-COMP:20101"/>
        <dbReference type="ChEBI" id="CHEBI:15378"/>
        <dbReference type="ChEBI" id="CHEBI:30616"/>
        <dbReference type="ChEBI" id="CHEBI:46858"/>
        <dbReference type="ChEBI" id="CHEBI:61978"/>
        <dbReference type="ChEBI" id="CHEBI:456216"/>
        <dbReference type="EC" id="2.7.10.2"/>
    </reaction>
</comment>
<dbReference type="Proteomes" id="UP000694559">
    <property type="component" value="Unplaced"/>
</dbReference>
<keyword evidence="6" id="KW-0418">Kinase</keyword>
<evidence type="ECO:0000313" key="13">
    <source>
        <dbReference type="Proteomes" id="UP000694559"/>
    </source>
</evidence>
<dbReference type="AlphaFoldDB" id="A0A8C6Y6T3"/>
<organism evidence="12 13">
    <name type="scientific">Naja naja</name>
    <name type="common">Indian cobra</name>
    <dbReference type="NCBI Taxonomy" id="35670"/>
    <lineage>
        <taxon>Eukaryota</taxon>
        <taxon>Metazoa</taxon>
        <taxon>Chordata</taxon>
        <taxon>Craniata</taxon>
        <taxon>Vertebrata</taxon>
        <taxon>Euteleostomi</taxon>
        <taxon>Lepidosauria</taxon>
        <taxon>Squamata</taxon>
        <taxon>Bifurcata</taxon>
        <taxon>Unidentata</taxon>
        <taxon>Episquamata</taxon>
        <taxon>Toxicofera</taxon>
        <taxon>Serpentes</taxon>
        <taxon>Colubroidea</taxon>
        <taxon>Elapidae</taxon>
        <taxon>Elapinae</taxon>
        <taxon>Naja</taxon>
    </lineage>
</organism>
<sequence length="162" mass="18743">MEYCNAHRDLAARNVLVENEQRVKIGDFGLTKAIETDKEYYKVNDDRDSPVFWYAPECLLQSKFYIASDVWSFGVTLYELLTYCDSECSPMAEFLNMIGPTQGQMTVTRLVRILAEGKRLPCPKNCPEEVNQLMRKCWVQDPGERTTFHNLIQGFETLITKL</sequence>
<dbReference type="GO" id="GO:0060397">
    <property type="term" value="P:growth hormone receptor signaling pathway via JAK-STAT"/>
    <property type="evidence" value="ECO:0007669"/>
    <property type="project" value="TreeGrafter"/>
</dbReference>
<keyword evidence="3" id="KW-0808">Transferase</keyword>
<dbReference type="PROSITE" id="PS50011">
    <property type="entry name" value="PROTEIN_KINASE_DOM"/>
    <property type="match status" value="1"/>
</dbReference>
<dbReference type="GO" id="GO:0005524">
    <property type="term" value="F:ATP binding"/>
    <property type="evidence" value="ECO:0007669"/>
    <property type="project" value="UniProtKB-KW"/>
</dbReference>
<accession>A0A8C6Y6T3</accession>
<dbReference type="SUPFAM" id="SSF56112">
    <property type="entry name" value="Protein kinase-like (PK-like)"/>
    <property type="match status" value="1"/>
</dbReference>
<dbReference type="EC" id="2.7.10.2" evidence="1"/>
<evidence type="ECO:0000256" key="9">
    <source>
        <dbReference type="ARBA" id="ARBA00023137"/>
    </source>
</evidence>
<keyword evidence="9" id="KW-0829">Tyrosine-protein kinase</keyword>
<evidence type="ECO:0000256" key="8">
    <source>
        <dbReference type="ARBA" id="ARBA00022999"/>
    </source>
</evidence>
<evidence type="ECO:0000256" key="7">
    <source>
        <dbReference type="ARBA" id="ARBA00022840"/>
    </source>
</evidence>
<dbReference type="OMA" id="MAYLCEM"/>